<gene>
    <name evidence="2" type="ORF">DOK79_002841</name>
</gene>
<feature type="compositionally biased region" description="Acidic residues" evidence="1">
    <location>
        <begin position="53"/>
        <end position="62"/>
    </location>
</feature>
<protein>
    <recommendedName>
        <fullName evidence="4">WxL domain-containing protein</fullName>
    </recommendedName>
</protein>
<reference evidence="2 3" key="2">
    <citation type="submission" date="2024-03" db="EMBL/GenBank/DDBJ databases">
        <title>The Genome Sequence of Enterococcus sp. DIV1094.</title>
        <authorList>
            <consortium name="The Broad Institute Genomics Platform"/>
            <consortium name="The Broad Institute Microbial Omics Core"/>
            <consortium name="The Broad Institute Genomic Center for Infectious Diseases"/>
            <person name="Earl A."/>
            <person name="Manson A."/>
            <person name="Gilmore M."/>
            <person name="Schwartman J."/>
            <person name="Shea T."/>
            <person name="Abouelleil A."/>
            <person name="Cao P."/>
            <person name="Chapman S."/>
            <person name="Cusick C."/>
            <person name="Young S."/>
            <person name="Neafsey D."/>
            <person name="Nusbaum C."/>
            <person name="Birren B."/>
        </authorList>
    </citation>
    <scope>NUCLEOTIDE SEQUENCE [LARGE SCALE GENOMIC DNA]</scope>
    <source>
        <strain evidence="2 3">DIV1094</strain>
    </source>
</reference>
<sequence>MKKIVNILLLSIFIWSHLFPYHLIYADVETQLESSDVEAITEDFLTDDRLNEDQENTEDVVEEVNRPEESDDPVVQSEELITTAEPVSPYSGTGTSADPFTTGSATELITVLQTITNTATLGPYYISLTANIVYQDTNSFSIDKDVVIDGQGFYMLYSNSSSTSALDTGFRAKTSGVTVTLRNINFGSDTLMDANNQIYANSTYYGIIGAINDATTFHAILENVNYYAQTGAQPFISWNQQSTFTFQGENTFVGRAGTNSQEFLEGYNVIFAEESKTTIDHQTTEATGLFYAFGGGSPTDGRLRITIEENAEVEIISTKPYFTYDSNGVDFTISDSARLYYTQVGANSMYFSNIVPVIFTVGSEAQVSFVNTATFNSGNTVTFNVNAPDYIRFKNAGSAGAGLFSTAMTFNRQDSTTGVTGDYRFSYLNASSQLQEKEVAGPSSSTLNNSYFSNPQLMEAIYQKRIEVTDWSNVPDVAVNQSELTTTINSFDPPTRTVTTVEYKLSEESLWTGAAITDAQAQTAIENATLATNGVIAVNTSTEQVWTNEELQAGTYYVYVKLTGAISYDPDVQVYTTESMWFEAEIVVPKSPISVEVPLELIFGTKEAGAFSANDSAEPIVSQSNFPIDFTVTEVTDQSDEATISLVDQLSVNGENELILNLSKTDGQSIGPMLVGENEIDAIGILPFWETSYDLYLSGEFSGPIFNKHHPSFLFTYLLTVQ</sequence>
<dbReference type="RefSeq" id="WP_206856055.1">
    <property type="nucleotide sequence ID" value="NZ_CP147250.1"/>
</dbReference>
<evidence type="ECO:0008006" key="4">
    <source>
        <dbReference type="Google" id="ProtNLM"/>
    </source>
</evidence>
<accession>A0ABZ2SZV4</accession>
<reference evidence="2 3" key="1">
    <citation type="submission" date="2021-03" db="EMBL/GenBank/DDBJ databases">
        <authorList>
            <person name="Gilmore M.S."/>
            <person name="Schwartzman J."/>
            <person name="Van Tyne D."/>
            <person name="Martin M."/>
            <person name="Earl A.M."/>
            <person name="Manson A.L."/>
            <person name="Straub T."/>
            <person name="Salamzade R."/>
            <person name="Saavedra J."/>
            <person name="Lebreton F."/>
            <person name="Prichula J."/>
            <person name="Schaufler K."/>
            <person name="Gaca A."/>
            <person name="Sgardioli B."/>
            <person name="Wagenaar J."/>
            <person name="Strong T."/>
        </authorList>
    </citation>
    <scope>NUCLEOTIDE SEQUENCE [LARGE SCALE GENOMIC DNA]</scope>
    <source>
        <strain evidence="2 3">DIV1094</strain>
    </source>
</reference>
<evidence type="ECO:0000313" key="3">
    <source>
        <dbReference type="Proteomes" id="UP000664360"/>
    </source>
</evidence>
<evidence type="ECO:0000256" key="1">
    <source>
        <dbReference type="SAM" id="MobiDB-lite"/>
    </source>
</evidence>
<name>A0ABZ2SZV4_9ENTE</name>
<feature type="region of interest" description="Disordered" evidence="1">
    <location>
        <begin position="47"/>
        <end position="76"/>
    </location>
</feature>
<proteinExistence type="predicted"/>
<keyword evidence="3" id="KW-1185">Reference proteome</keyword>
<organism evidence="2 3">
    <name type="scientific">Candidatus Enterococcus mangumiae</name>
    <dbReference type="NCBI Taxonomy" id="2230878"/>
    <lineage>
        <taxon>Bacteria</taxon>
        <taxon>Bacillati</taxon>
        <taxon>Bacillota</taxon>
        <taxon>Bacilli</taxon>
        <taxon>Lactobacillales</taxon>
        <taxon>Enterococcaceae</taxon>
        <taxon>Enterococcus</taxon>
    </lineage>
</organism>
<dbReference type="EMBL" id="CP147250">
    <property type="protein sequence ID" value="WYJ81257.1"/>
    <property type="molecule type" value="Genomic_DNA"/>
</dbReference>
<evidence type="ECO:0000313" key="2">
    <source>
        <dbReference type="EMBL" id="WYJ81257.1"/>
    </source>
</evidence>
<dbReference type="Proteomes" id="UP000664360">
    <property type="component" value="Chromosome"/>
</dbReference>